<keyword evidence="2" id="KW-0808">Transferase</keyword>
<evidence type="ECO:0000313" key="2">
    <source>
        <dbReference type="EMBL" id="MFC3702796.1"/>
    </source>
</evidence>
<gene>
    <name evidence="2" type="ORF">ACFOND_14235</name>
</gene>
<dbReference type="CDD" id="cd04301">
    <property type="entry name" value="NAT_SF"/>
    <property type="match status" value="1"/>
</dbReference>
<dbReference type="PANTHER" id="PTHR43617">
    <property type="entry name" value="L-AMINO ACID N-ACETYLTRANSFERASE"/>
    <property type="match status" value="1"/>
</dbReference>
<dbReference type="Pfam" id="PF00583">
    <property type="entry name" value="Acetyltransf_1"/>
    <property type="match status" value="1"/>
</dbReference>
<proteinExistence type="predicted"/>
<name>A0ABV7WVG7_9GAMM</name>
<dbReference type="InterPro" id="IPR016181">
    <property type="entry name" value="Acyl_CoA_acyltransferase"/>
</dbReference>
<dbReference type="EC" id="2.3.1.-" evidence="2"/>
<dbReference type="GO" id="GO:0016746">
    <property type="term" value="F:acyltransferase activity"/>
    <property type="evidence" value="ECO:0007669"/>
    <property type="project" value="UniProtKB-KW"/>
</dbReference>
<dbReference type="InterPro" id="IPR000182">
    <property type="entry name" value="GNAT_dom"/>
</dbReference>
<dbReference type="SUPFAM" id="SSF55729">
    <property type="entry name" value="Acyl-CoA N-acyltransferases (Nat)"/>
    <property type="match status" value="1"/>
</dbReference>
<dbReference type="PANTHER" id="PTHR43617:SF20">
    <property type="entry name" value="N-ALPHA-ACETYLTRANSFERASE RIMI"/>
    <property type="match status" value="1"/>
</dbReference>
<evidence type="ECO:0000313" key="3">
    <source>
        <dbReference type="Proteomes" id="UP001595710"/>
    </source>
</evidence>
<dbReference type="PROSITE" id="PS51186">
    <property type="entry name" value="GNAT"/>
    <property type="match status" value="1"/>
</dbReference>
<keyword evidence="3" id="KW-1185">Reference proteome</keyword>
<evidence type="ECO:0000259" key="1">
    <source>
        <dbReference type="PROSITE" id="PS51186"/>
    </source>
</evidence>
<dbReference type="RefSeq" id="WP_290280553.1">
    <property type="nucleotide sequence ID" value="NZ_JAUFQI010000001.1"/>
</dbReference>
<sequence length="146" mass="16592">MFKPLTDLQLDVIAQACERDAETSLHTSVIKRYADQNKVNGYFVKSHLIGFIIEEVIEPEAELIQLFILSEYRGSGFGAQALNAWVSSLVDRKLTKVFLEVREGNEPAIKLYQNLGFKTVGRRKNYYQLNLGTFDALLMDKSLTSQ</sequence>
<accession>A0ABV7WVG7</accession>
<keyword evidence="2" id="KW-0012">Acyltransferase</keyword>
<dbReference type="EMBL" id="JBHRYN010000022">
    <property type="protein sequence ID" value="MFC3702796.1"/>
    <property type="molecule type" value="Genomic_DNA"/>
</dbReference>
<organism evidence="2 3">
    <name type="scientific">Reinekea marina</name>
    <dbReference type="NCBI Taxonomy" id="1310421"/>
    <lineage>
        <taxon>Bacteria</taxon>
        <taxon>Pseudomonadati</taxon>
        <taxon>Pseudomonadota</taxon>
        <taxon>Gammaproteobacteria</taxon>
        <taxon>Oceanospirillales</taxon>
        <taxon>Saccharospirillaceae</taxon>
        <taxon>Reinekea</taxon>
    </lineage>
</organism>
<protein>
    <submittedName>
        <fullName evidence="2">GNAT family N-acetyltransferase</fullName>
        <ecNumber evidence="2">2.3.1.-</ecNumber>
    </submittedName>
</protein>
<dbReference type="InterPro" id="IPR050276">
    <property type="entry name" value="MshD_Acetyltransferase"/>
</dbReference>
<comment type="caution">
    <text evidence="2">The sequence shown here is derived from an EMBL/GenBank/DDBJ whole genome shotgun (WGS) entry which is preliminary data.</text>
</comment>
<reference evidence="3" key="1">
    <citation type="journal article" date="2019" name="Int. J. Syst. Evol. Microbiol.">
        <title>The Global Catalogue of Microorganisms (GCM) 10K type strain sequencing project: providing services to taxonomists for standard genome sequencing and annotation.</title>
        <authorList>
            <consortium name="The Broad Institute Genomics Platform"/>
            <consortium name="The Broad Institute Genome Sequencing Center for Infectious Disease"/>
            <person name="Wu L."/>
            <person name="Ma J."/>
        </authorList>
    </citation>
    <scope>NUCLEOTIDE SEQUENCE [LARGE SCALE GENOMIC DNA]</scope>
    <source>
        <strain evidence="3">CECT 8288</strain>
    </source>
</reference>
<feature type="domain" description="N-acetyltransferase" evidence="1">
    <location>
        <begin position="1"/>
        <end position="144"/>
    </location>
</feature>
<dbReference type="Gene3D" id="3.40.630.30">
    <property type="match status" value="1"/>
</dbReference>
<dbReference type="Proteomes" id="UP001595710">
    <property type="component" value="Unassembled WGS sequence"/>
</dbReference>